<evidence type="ECO:0000313" key="2">
    <source>
        <dbReference type="EMBL" id="WWF01203.1"/>
    </source>
</evidence>
<evidence type="ECO:0000256" key="1">
    <source>
        <dbReference type="SAM" id="Phobius"/>
    </source>
</evidence>
<accession>A0ABZ2F4J1</accession>
<evidence type="ECO:0000313" key="3">
    <source>
        <dbReference type="Proteomes" id="UP001359308"/>
    </source>
</evidence>
<feature type="transmembrane region" description="Helical" evidence="1">
    <location>
        <begin position="52"/>
        <end position="75"/>
    </location>
</feature>
<gene>
    <name evidence="2" type="ORF">N4J17_12100</name>
</gene>
<keyword evidence="1" id="KW-1133">Transmembrane helix</keyword>
<dbReference type="Proteomes" id="UP001359308">
    <property type="component" value="Chromosome"/>
</dbReference>
<name>A0ABZ2F4J1_METCP</name>
<protein>
    <submittedName>
        <fullName evidence="2">Uncharacterized protein</fullName>
    </submittedName>
</protein>
<proteinExistence type="predicted"/>
<reference evidence="2 3" key="1">
    <citation type="submission" date="2022-09" db="EMBL/GenBank/DDBJ databases">
        <authorList>
            <person name="Giprobiosintez L."/>
        </authorList>
    </citation>
    <scope>NUCLEOTIDE SEQUENCE [LARGE SCALE GENOMIC DNA]</scope>
    <source>
        <strain evidence="3">VKPM-B-12549 (GBS-15)</strain>
    </source>
</reference>
<keyword evidence="1" id="KW-0812">Transmembrane</keyword>
<keyword evidence="1" id="KW-0472">Membrane</keyword>
<dbReference type="RefSeq" id="WP_198321455.1">
    <property type="nucleotide sequence ID" value="NZ_CP104311.1"/>
</dbReference>
<organism evidence="2 3">
    <name type="scientific">Methylococcus capsulatus</name>
    <dbReference type="NCBI Taxonomy" id="414"/>
    <lineage>
        <taxon>Bacteria</taxon>
        <taxon>Pseudomonadati</taxon>
        <taxon>Pseudomonadota</taxon>
        <taxon>Gammaproteobacteria</taxon>
        <taxon>Methylococcales</taxon>
        <taxon>Methylococcaceae</taxon>
        <taxon>Methylococcus</taxon>
    </lineage>
</organism>
<keyword evidence="3" id="KW-1185">Reference proteome</keyword>
<feature type="transmembrane region" description="Helical" evidence="1">
    <location>
        <begin position="87"/>
        <end position="104"/>
    </location>
</feature>
<dbReference type="EMBL" id="CP104311">
    <property type="protein sequence ID" value="WWF01203.1"/>
    <property type="molecule type" value="Genomic_DNA"/>
</dbReference>
<sequence length="158" mass="17837">MLKQLFLSILAILVLFEEWLWDLLTILGQRLSRLLHLERFDAWLSQASPNLALAALALPLALVTPLNVGAVALMVHGAVTAGILMEIAAKLLGTLLVARVFRLTRPALMSFAWFARLYEWIMRLLRWAHALVQQSRLYCAVLALKTAMKRFLRGFLAD</sequence>